<evidence type="ECO:0000313" key="2">
    <source>
        <dbReference type="EMBL" id="GAA0876080.1"/>
    </source>
</evidence>
<keyword evidence="2" id="KW-0808">Transferase</keyword>
<name>A0ABP3Y3C2_9FLAO</name>
<comment type="caution">
    <text evidence="2">The sequence shown here is derived from an EMBL/GenBank/DDBJ whole genome shotgun (WGS) entry which is preliminary data.</text>
</comment>
<keyword evidence="2" id="KW-0489">Methyltransferase</keyword>
<dbReference type="RefSeq" id="WP_343788248.1">
    <property type="nucleotide sequence ID" value="NZ_BAAAFH010000021.1"/>
</dbReference>
<evidence type="ECO:0000313" key="3">
    <source>
        <dbReference type="Proteomes" id="UP001501126"/>
    </source>
</evidence>
<dbReference type="GO" id="GO:0032259">
    <property type="term" value="P:methylation"/>
    <property type="evidence" value="ECO:0007669"/>
    <property type="project" value="UniProtKB-KW"/>
</dbReference>
<protein>
    <submittedName>
        <fullName evidence="2">Class I SAM-dependent methyltransferase</fullName>
    </submittedName>
</protein>
<organism evidence="2 3">
    <name type="scientific">Wandonia haliotis</name>
    <dbReference type="NCBI Taxonomy" id="574963"/>
    <lineage>
        <taxon>Bacteria</taxon>
        <taxon>Pseudomonadati</taxon>
        <taxon>Bacteroidota</taxon>
        <taxon>Flavobacteriia</taxon>
        <taxon>Flavobacteriales</taxon>
        <taxon>Crocinitomicaceae</taxon>
        <taxon>Wandonia</taxon>
    </lineage>
</organism>
<feature type="domain" description="Methyltransferase type 11" evidence="1">
    <location>
        <begin position="53"/>
        <end position="152"/>
    </location>
</feature>
<dbReference type="PANTHER" id="PTHR43861">
    <property type="entry name" value="TRANS-ACONITATE 2-METHYLTRANSFERASE-RELATED"/>
    <property type="match status" value="1"/>
</dbReference>
<evidence type="ECO:0000259" key="1">
    <source>
        <dbReference type="Pfam" id="PF08241"/>
    </source>
</evidence>
<gene>
    <name evidence="2" type="ORF">GCM10009118_24900</name>
</gene>
<dbReference type="CDD" id="cd02440">
    <property type="entry name" value="AdoMet_MTases"/>
    <property type="match status" value="1"/>
</dbReference>
<dbReference type="PANTHER" id="PTHR43861:SF1">
    <property type="entry name" value="TRANS-ACONITATE 2-METHYLTRANSFERASE"/>
    <property type="match status" value="1"/>
</dbReference>
<sequence>MEEKTDFSELSKQLRCPSGEHAKEVGDNMFQSNGNMIFTTINSLALENQSIILEIGFGNGKHLPRLFSTAENLSYTGIDISRAMVDEAIANNQPLVTTGKAQFEQVDGSGTLHFPDSTFSHCFTANTLYFWEHPQQHFDAIFRVLQPDGIFALAFVEKKFGEQLPFTKSEFTFYEKEQVEVFMQNAGFRETHCHTYLEETQSKDGQKVNRPFLILVGRK</sequence>
<dbReference type="InterPro" id="IPR013216">
    <property type="entry name" value="Methyltransf_11"/>
</dbReference>
<dbReference type="InterPro" id="IPR029063">
    <property type="entry name" value="SAM-dependent_MTases_sf"/>
</dbReference>
<proteinExistence type="predicted"/>
<reference evidence="3" key="1">
    <citation type="journal article" date="2019" name="Int. J. Syst. Evol. Microbiol.">
        <title>The Global Catalogue of Microorganisms (GCM) 10K type strain sequencing project: providing services to taxonomists for standard genome sequencing and annotation.</title>
        <authorList>
            <consortium name="The Broad Institute Genomics Platform"/>
            <consortium name="The Broad Institute Genome Sequencing Center for Infectious Disease"/>
            <person name="Wu L."/>
            <person name="Ma J."/>
        </authorList>
    </citation>
    <scope>NUCLEOTIDE SEQUENCE [LARGE SCALE GENOMIC DNA]</scope>
    <source>
        <strain evidence="3">JCM 16083</strain>
    </source>
</reference>
<accession>A0ABP3Y3C2</accession>
<dbReference type="GO" id="GO:0008168">
    <property type="term" value="F:methyltransferase activity"/>
    <property type="evidence" value="ECO:0007669"/>
    <property type="project" value="UniProtKB-KW"/>
</dbReference>
<dbReference type="SUPFAM" id="SSF53335">
    <property type="entry name" value="S-adenosyl-L-methionine-dependent methyltransferases"/>
    <property type="match status" value="1"/>
</dbReference>
<dbReference type="Proteomes" id="UP001501126">
    <property type="component" value="Unassembled WGS sequence"/>
</dbReference>
<keyword evidence="3" id="KW-1185">Reference proteome</keyword>
<dbReference type="Pfam" id="PF08241">
    <property type="entry name" value="Methyltransf_11"/>
    <property type="match status" value="1"/>
</dbReference>
<dbReference type="EMBL" id="BAAAFH010000021">
    <property type="protein sequence ID" value="GAA0876080.1"/>
    <property type="molecule type" value="Genomic_DNA"/>
</dbReference>
<dbReference type="Gene3D" id="3.40.50.150">
    <property type="entry name" value="Vaccinia Virus protein VP39"/>
    <property type="match status" value="1"/>
</dbReference>